<dbReference type="AlphaFoldDB" id="A0A6P6NUZ7"/>
<keyword evidence="5" id="KW-1185">Reference proteome</keyword>
<comment type="subcellular location">
    <subcellularLocation>
        <location evidence="1">Secreted</location>
    </subcellularLocation>
</comment>
<dbReference type="InterPro" id="IPR050918">
    <property type="entry name" value="CNF-like_PLA2_Inhibitor"/>
</dbReference>
<dbReference type="RefSeq" id="XP_026112438.1">
    <property type="nucleotide sequence ID" value="XM_026256653.1"/>
</dbReference>
<dbReference type="SUPFAM" id="SSF57302">
    <property type="entry name" value="Snake toxin-like"/>
    <property type="match status" value="1"/>
</dbReference>
<dbReference type="InterPro" id="IPR016054">
    <property type="entry name" value="LY6_UPA_recep-like"/>
</dbReference>
<organism evidence="5 6">
    <name type="scientific">Carassius auratus</name>
    <name type="common">Goldfish</name>
    <dbReference type="NCBI Taxonomy" id="7957"/>
    <lineage>
        <taxon>Eukaryota</taxon>
        <taxon>Metazoa</taxon>
        <taxon>Chordata</taxon>
        <taxon>Craniata</taxon>
        <taxon>Vertebrata</taxon>
        <taxon>Euteleostomi</taxon>
        <taxon>Actinopterygii</taxon>
        <taxon>Neopterygii</taxon>
        <taxon>Teleostei</taxon>
        <taxon>Ostariophysi</taxon>
        <taxon>Cypriniformes</taxon>
        <taxon>Cyprinidae</taxon>
        <taxon>Cyprininae</taxon>
        <taxon>Carassius</taxon>
    </lineage>
</organism>
<dbReference type="Gene3D" id="2.10.60.10">
    <property type="entry name" value="CD59"/>
    <property type="match status" value="1"/>
</dbReference>
<dbReference type="InterPro" id="IPR045860">
    <property type="entry name" value="Snake_toxin-like_sf"/>
</dbReference>
<dbReference type="GO" id="GO:0005576">
    <property type="term" value="C:extracellular region"/>
    <property type="evidence" value="ECO:0007669"/>
    <property type="project" value="UniProtKB-SubCell"/>
</dbReference>
<dbReference type="Pfam" id="PF00021">
    <property type="entry name" value="UPAR_LY6"/>
    <property type="match status" value="1"/>
</dbReference>
<reference evidence="6" key="1">
    <citation type="submission" date="2025-08" db="UniProtKB">
        <authorList>
            <consortium name="RefSeq"/>
        </authorList>
    </citation>
    <scope>IDENTIFICATION</scope>
    <source>
        <strain evidence="6">Wakin</strain>
        <tissue evidence="6">Muscle</tissue>
    </source>
</reference>
<evidence type="ECO:0000313" key="6">
    <source>
        <dbReference type="RefSeq" id="XP_026112438.1"/>
    </source>
</evidence>
<sequence>MDLQISVFLLSVLFTAGQSLDCYVCRPSCADPKVETCPNGFNRCSIQTSVSEIGSAKLTTKTKECVPEAYCKPGTSQILIWTASIQCCDTDLCNAADGVYKRSFLLLWSLLFFYILFQ</sequence>
<evidence type="ECO:0000313" key="5">
    <source>
        <dbReference type="Proteomes" id="UP000515129"/>
    </source>
</evidence>
<feature type="domain" description="UPAR/Ly6" evidence="4">
    <location>
        <begin position="20"/>
        <end position="107"/>
    </location>
</feature>
<evidence type="ECO:0000256" key="2">
    <source>
        <dbReference type="ARBA" id="ARBA00022525"/>
    </source>
</evidence>
<evidence type="ECO:0000256" key="3">
    <source>
        <dbReference type="SAM" id="SignalP"/>
    </source>
</evidence>
<dbReference type="Proteomes" id="UP000515129">
    <property type="component" value="Unplaced"/>
</dbReference>
<dbReference type="KEGG" id="caua:113091237"/>
<keyword evidence="2" id="KW-0964">Secreted</keyword>
<dbReference type="OrthoDB" id="5945173at2759"/>
<feature type="chain" id="PRO_5028085794" evidence="3">
    <location>
        <begin position="18"/>
        <end position="118"/>
    </location>
</feature>
<gene>
    <name evidence="6" type="primary">LOC113091237</name>
</gene>
<name>A0A6P6NUZ7_CARAU</name>
<dbReference type="GeneID" id="113091237"/>
<dbReference type="PANTHER" id="PTHR20914:SF24">
    <property type="entry name" value="LYMPHOCYTE ANTIGEN 6 FAMILY MEMBER M2-RELATED"/>
    <property type="match status" value="1"/>
</dbReference>
<protein>
    <submittedName>
        <fullName evidence="6">Lymphocyte antigen 6B-like</fullName>
    </submittedName>
</protein>
<keyword evidence="3" id="KW-0732">Signal</keyword>
<feature type="signal peptide" evidence="3">
    <location>
        <begin position="1"/>
        <end position="17"/>
    </location>
</feature>
<dbReference type="SMART" id="SM00134">
    <property type="entry name" value="LU"/>
    <property type="match status" value="1"/>
</dbReference>
<evidence type="ECO:0000259" key="4">
    <source>
        <dbReference type="SMART" id="SM00134"/>
    </source>
</evidence>
<accession>A0A6P6NUZ7</accession>
<evidence type="ECO:0000256" key="1">
    <source>
        <dbReference type="ARBA" id="ARBA00004613"/>
    </source>
</evidence>
<dbReference type="PANTHER" id="PTHR20914">
    <property type="entry name" value="LY6/PLAUR DOMAIN-CONTAINING PROTEIN 8"/>
    <property type="match status" value="1"/>
</dbReference>
<proteinExistence type="predicted"/>